<evidence type="ECO:0000313" key="3">
    <source>
        <dbReference type="EMBL" id="MCI2229843.1"/>
    </source>
</evidence>
<evidence type="ECO:0000256" key="1">
    <source>
        <dbReference type="SAM" id="SignalP"/>
    </source>
</evidence>
<dbReference type="EMBL" id="JAKQYM010000008">
    <property type="protein sequence ID" value="MCI2229843.1"/>
    <property type="molecule type" value="Genomic_DNA"/>
</dbReference>
<evidence type="ECO:0000313" key="4">
    <source>
        <dbReference type="Proteomes" id="UP001139369"/>
    </source>
</evidence>
<dbReference type="PANTHER" id="PTHR40124">
    <property type="match status" value="1"/>
</dbReference>
<feature type="domain" description="Polysaccharide lyase 14" evidence="2">
    <location>
        <begin position="77"/>
        <end position="264"/>
    </location>
</feature>
<reference evidence="3" key="1">
    <citation type="submission" date="2022-02" db="EMBL/GenBank/DDBJ databases">
        <title>Polaribacter sp. MSW13, isolated from seawater.</title>
        <authorList>
            <person name="Kristyanto S."/>
            <person name="Jung J."/>
            <person name="Jeon C.O."/>
        </authorList>
    </citation>
    <scope>NUCLEOTIDE SEQUENCE</scope>
    <source>
        <strain evidence="3">MSW13</strain>
    </source>
</reference>
<name>A0A9X2AKT6_9FLAO</name>
<feature type="chain" id="PRO_5040879790" description="Polysaccharide lyase 14 domain-containing protein" evidence="1">
    <location>
        <begin position="21"/>
        <end position="275"/>
    </location>
</feature>
<dbReference type="InterPro" id="IPR048958">
    <property type="entry name" value="Polysacc_lyase_14"/>
</dbReference>
<dbReference type="Proteomes" id="UP001139369">
    <property type="component" value="Unassembled WGS sequence"/>
</dbReference>
<dbReference type="PANTHER" id="PTHR40124:SF1">
    <property type="entry name" value="DISAGGREGATASE RELATED REPEAT PROTEIN"/>
    <property type="match status" value="1"/>
</dbReference>
<dbReference type="AlphaFoldDB" id="A0A9X2AKT6"/>
<gene>
    <name evidence="3" type="ORF">MC378_11755</name>
</gene>
<accession>A0A9X2AKT6</accession>
<dbReference type="Pfam" id="PF21294">
    <property type="entry name" value="Polysacc_lyase_14"/>
    <property type="match status" value="1"/>
</dbReference>
<feature type="signal peptide" evidence="1">
    <location>
        <begin position="1"/>
        <end position="20"/>
    </location>
</feature>
<protein>
    <recommendedName>
        <fullName evidence="2">Polysaccharide lyase 14 domain-containing protein</fullName>
    </recommendedName>
</protein>
<keyword evidence="4" id="KW-1185">Reference proteome</keyword>
<evidence type="ECO:0000259" key="2">
    <source>
        <dbReference type="Pfam" id="PF21294"/>
    </source>
</evidence>
<dbReference type="RefSeq" id="WP_242178952.1">
    <property type="nucleotide sequence ID" value="NZ_JAKQYM010000008.1"/>
</dbReference>
<comment type="caution">
    <text evidence="3">The sequence shown here is derived from an EMBL/GenBank/DDBJ whole genome shotgun (WGS) entry which is preliminary data.</text>
</comment>
<proteinExistence type="predicted"/>
<sequence>MKKGILYLLIVNGFIFNSYAQTSVKVDEIKTQKTFLELNFDTSEKGKYTKLDLVKEAGEIRWSLFENRANIVADPEEKKGNVLKVDYPKGTVGPQTNGVQFIKTLPASNEYYLDYYLYFEEGFDFRQGGKLPGLTSGGSTYTGGHHPDNGEGWSARYMWVKKGEAIVYFYYVDMKSKYGDAVKLGVHFKTGKWYRLTQRIKLNEDNLSNGIMQVWVDGKQVVNNTNVRYRLWGKGEIDSFYFSTFHGGATEDWSPKNDSSALFDAIKVTKSKPDF</sequence>
<dbReference type="Gene3D" id="2.60.120.200">
    <property type="match status" value="1"/>
</dbReference>
<organism evidence="3 4">
    <name type="scientific">Polaribacter marinus</name>
    <dbReference type="NCBI Taxonomy" id="2916838"/>
    <lineage>
        <taxon>Bacteria</taxon>
        <taxon>Pseudomonadati</taxon>
        <taxon>Bacteroidota</taxon>
        <taxon>Flavobacteriia</taxon>
        <taxon>Flavobacteriales</taxon>
        <taxon>Flavobacteriaceae</taxon>
    </lineage>
</organism>
<keyword evidence="1" id="KW-0732">Signal</keyword>